<keyword evidence="8" id="KW-1185">Reference proteome</keyword>
<dbReference type="InterPro" id="IPR001932">
    <property type="entry name" value="PPM-type_phosphatase-like_dom"/>
</dbReference>
<accession>A0A0D7AD86</accession>
<dbReference type="Proteomes" id="UP000054144">
    <property type="component" value="Unassembled WGS sequence"/>
</dbReference>
<proteinExistence type="inferred from homology"/>
<dbReference type="PANTHER" id="PTHR13832:SF565">
    <property type="entry name" value="AT28366P-RELATED"/>
    <property type="match status" value="1"/>
</dbReference>
<sequence length="292" mass="31704">SFNEPATNKSTQTGADARFAYGVASMQGWRITMEDAHTAILALDTAQTRNFFAVYDGHKNGDASAFAGRHLHHRLVLEATPRLHEKTANDPWADALRAAFLGTDEDMLADPDLKRSEGGCTAVSALITPEGILYVANAGDSRAVLCSAGKAKDLSTDHKPVNPGESERISASGGWIQNQRLNGDLALSRALGDFRYKNKKDLPPEKQPLTAYPDVTEHRLTEDDEFMIIACDGIWDVLSSQSVVDYVRLEIARGRELLGQISEAVCEYCLSPELGNGGIGMDNMTILIVAIL</sequence>
<dbReference type="Gene3D" id="3.60.40.10">
    <property type="entry name" value="PPM-type phosphatase domain"/>
    <property type="match status" value="1"/>
</dbReference>
<evidence type="ECO:0000313" key="7">
    <source>
        <dbReference type="EMBL" id="KIY48665.1"/>
    </source>
</evidence>
<gene>
    <name evidence="7" type="ORF">FISHEDRAFT_16389</name>
</gene>
<comment type="cofactor">
    <cofactor evidence="2">
        <name>Mg(2+)</name>
        <dbReference type="ChEBI" id="CHEBI:18420"/>
    </cofactor>
</comment>
<dbReference type="CDD" id="cd00143">
    <property type="entry name" value="PP2Cc"/>
    <property type="match status" value="1"/>
</dbReference>
<feature type="non-terminal residue" evidence="7">
    <location>
        <position position="292"/>
    </location>
</feature>
<comment type="similarity">
    <text evidence="3">Belongs to the PP2C family.</text>
</comment>
<keyword evidence="5" id="KW-0464">Manganese</keyword>
<feature type="non-terminal residue" evidence="7">
    <location>
        <position position="1"/>
    </location>
</feature>
<comment type="cofactor">
    <cofactor evidence="1">
        <name>Mn(2+)</name>
        <dbReference type="ChEBI" id="CHEBI:29035"/>
    </cofactor>
</comment>
<dbReference type="EMBL" id="KN881823">
    <property type="protein sequence ID" value="KIY48665.1"/>
    <property type="molecule type" value="Genomic_DNA"/>
</dbReference>
<dbReference type="SMART" id="SM00332">
    <property type="entry name" value="PP2Cc"/>
    <property type="match status" value="1"/>
</dbReference>
<evidence type="ECO:0000259" key="6">
    <source>
        <dbReference type="PROSITE" id="PS51746"/>
    </source>
</evidence>
<dbReference type="SUPFAM" id="SSF81606">
    <property type="entry name" value="PP2C-like"/>
    <property type="match status" value="1"/>
</dbReference>
<dbReference type="AlphaFoldDB" id="A0A0D7AD86"/>
<name>A0A0D7AD86_9AGAR</name>
<evidence type="ECO:0000256" key="4">
    <source>
        <dbReference type="ARBA" id="ARBA00013081"/>
    </source>
</evidence>
<evidence type="ECO:0000256" key="1">
    <source>
        <dbReference type="ARBA" id="ARBA00001936"/>
    </source>
</evidence>
<feature type="domain" description="PPM-type phosphatase" evidence="6">
    <location>
        <begin position="20"/>
        <end position="291"/>
    </location>
</feature>
<dbReference type="InterPro" id="IPR036457">
    <property type="entry name" value="PPM-type-like_dom_sf"/>
</dbReference>
<dbReference type="PANTHER" id="PTHR13832">
    <property type="entry name" value="PROTEIN PHOSPHATASE 2C"/>
    <property type="match status" value="1"/>
</dbReference>
<dbReference type="OrthoDB" id="10264738at2759"/>
<dbReference type="PROSITE" id="PS51746">
    <property type="entry name" value="PPM_2"/>
    <property type="match status" value="1"/>
</dbReference>
<evidence type="ECO:0000313" key="8">
    <source>
        <dbReference type="Proteomes" id="UP000054144"/>
    </source>
</evidence>
<dbReference type="Pfam" id="PF00481">
    <property type="entry name" value="PP2C"/>
    <property type="match status" value="1"/>
</dbReference>
<protein>
    <recommendedName>
        <fullName evidence="4">protein-serine/threonine phosphatase</fullName>
        <ecNumber evidence="4">3.1.3.16</ecNumber>
    </recommendedName>
</protein>
<evidence type="ECO:0000256" key="2">
    <source>
        <dbReference type="ARBA" id="ARBA00001946"/>
    </source>
</evidence>
<dbReference type="EC" id="3.1.3.16" evidence="4"/>
<reference evidence="7 8" key="1">
    <citation type="journal article" date="2015" name="Fungal Genet. Biol.">
        <title>Evolution of novel wood decay mechanisms in Agaricales revealed by the genome sequences of Fistulina hepatica and Cylindrobasidium torrendii.</title>
        <authorList>
            <person name="Floudas D."/>
            <person name="Held B.W."/>
            <person name="Riley R."/>
            <person name="Nagy L.G."/>
            <person name="Koehler G."/>
            <person name="Ransdell A.S."/>
            <person name="Younus H."/>
            <person name="Chow J."/>
            <person name="Chiniquy J."/>
            <person name="Lipzen A."/>
            <person name="Tritt A."/>
            <person name="Sun H."/>
            <person name="Haridas S."/>
            <person name="LaButti K."/>
            <person name="Ohm R.A."/>
            <person name="Kues U."/>
            <person name="Blanchette R.A."/>
            <person name="Grigoriev I.V."/>
            <person name="Minto R.E."/>
            <person name="Hibbett D.S."/>
        </authorList>
    </citation>
    <scope>NUCLEOTIDE SEQUENCE [LARGE SCALE GENOMIC DNA]</scope>
    <source>
        <strain evidence="7 8">ATCC 64428</strain>
    </source>
</reference>
<evidence type="ECO:0000256" key="5">
    <source>
        <dbReference type="ARBA" id="ARBA00023211"/>
    </source>
</evidence>
<dbReference type="InterPro" id="IPR015655">
    <property type="entry name" value="PP2C"/>
</dbReference>
<dbReference type="GO" id="GO:0004722">
    <property type="term" value="F:protein serine/threonine phosphatase activity"/>
    <property type="evidence" value="ECO:0007669"/>
    <property type="project" value="UniProtKB-EC"/>
</dbReference>
<organism evidence="7 8">
    <name type="scientific">Fistulina hepatica ATCC 64428</name>
    <dbReference type="NCBI Taxonomy" id="1128425"/>
    <lineage>
        <taxon>Eukaryota</taxon>
        <taxon>Fungi</taxon>
        <taxon>Dikarya</taxon>
        <taxon>Basidiomycota</taxon>
        <taxon>Agaricomycotina</taxon>
        <taxon>Agaricomycetes</taxon>
        <taxon>Agaricomycetidae</taxon>
        <taxon>Agaricales</taxon>
        <taxon>Fistulinaceae</taxon>
        <taxon>Fistulina</taxon>
    </lineage>
</organism>
<evidence type="ECO:0000256" key="3">
    <source>
        <dbReference type="ARBA" id="ARBA00006702"/>
    </source>
</evidence>